<dbReference type="RefSeq" id="WP_107143229.1">
    <property type="nucleotide sequence ID" value="NZ_CP028324.1"/>
</dbReference>
<sequence>MQIEIDDTTLTGFNVPAKAEVKKATLQFATDVIAEANRIEGSRNPQAGPPEVISGMVVEATLLVRRGLNQPRKKYGVKLIRICAAVLSLVVGFCYDATKLQDKTYMMIFVLMVALAIVSVTIATIKE</sequence>
<evidence type="ECO:0000313" key="2">
    <source>
        <dbReference type="EMBL" id="AVR97890.1"/>
    </source>
</evidence>
<dbReference type="AlphaFoldDB" id="A0A2R4CEI2"/>
<proteinExistence type="predicted"/>
<feature type="transmembrane region" description="Helical" evidence="1">
    <location>
        <begin position="79"/>
        <end position="98"/>
    </location>
</feature>
<gene>
    <name evidence="2" type="ORF">C9I28_21300</name>
</gene>
<keyword evidence="1" id="KW-0812">Transmembrane</keyword>
<reference evidence="2 3" key="1">
    <citation type="submission" date="2018-03" db="EMBL/GenBank/DDBJ databases">
        <title>Massilia armeniaca sp. nov., isolated from desert soil.</title>
        <authorList>
            <person name="Huang H."/>
            <person name="Ren M."/>
        </authorList>
    </citation>
    <scope>NUCLEOTIDE SEQUENCE [LARGE SCALE GENOMIC DNA]</scope>
    <source>
        <strain evidence="2 3">ZMN-3</strain>
    </source>
</reference>
<organism evidence="2 3">
    <name type="scientific">Pseudoduganella armeniaca</name>
    <dbReference type="NCBI Taxonomy" id="2072590"/>
    <lineage>
        <taxon>Bacteria</taxon>
        <taxon>Pseudomonadati</taxon>
        <taxon>Pseudomonadota</taxon>
        <taxon>Betaproteobacteria</taxon>
        <taxon>Burkholderiales</taxon>
        <taxon>Oxalobacteraceae</taxon>
        <taxon>Telluria group</taxon>
        <taxon>Pseudoduganella</taxon>
    </lineage>
</organism>
<keyword evidence="1" id="KW-1133">Transmembrane helix</keyword>
<protein>
    <submittedName>
        <fullName evidence="2">Uncharacterized protein</fullName>
    </submittedName>
</protein>
<dbReference type="OrthoDB" id="9838268at2"/>
<evidence type="ECO:0000313" key="3">
    <source>
        <dbReference type="Proteomes" id="UP000240505"/>
    </source>
</evidence>
<feature type="transmembrane region" description="Helical" evidence="1">
    <location>
        <begin position="104"/>
        <end position="125"/>
    </location>
</feature>
<dbReference type="Proteomes" id="UP000240505">
    <property type="component" value="Chromosome"/>
</dbReference>
<evidence type="ECO:0000256" key="1">
    <source>
        <dbReference type="SAM" id="Phobius"/>
    </source>
</evidence>
<dbReference type="EMBL" id="CP028324">
    <property type="protein sequence ID" value="AVR97890.1"/>
    <property type="molecule type" value="Genomic_DNA"/>
</dbReference>
<accession>A0A2R4CEI2</accession>
<name>A0A2R4CEI2_9BURK</name>
<keyword evidence="3" id="KW-1185">Reference proteome</keyword>
<dbReference type="KEGG" id="masz:C9I28_21300"/>
<keyword evidence="1" id="KW-0472">Membrane</keyword>